<dbReference type="AlphaFoldDB" id="A0A0F9D9K1"/>
<evidence type="ECO:0000313" key="2">
    <source>
        <dbReference type="EMBL" id="KKL14481.1"/>
    </source>
</evidence>
<keyword evidence="1" id="KW-0472">Membrane</keyword>
<sequence length="280" mass="30817">MAFLTDGTTSSESVEWGTPRREFDPLNALSDFTLDPAASHANALVSILINILQTAIFVMAFYLLFIVLGMRASAIRGDFLLYIMSGIFLYMVHTRTVTAVISSEGPASAMMKHAPMTTAISITSAALGALYIQILSMAVVLYVYHVGWGPITIQAPAGAFAMVMVAWFSGFAVGLVFLAIKPWFPSFVSIASMVYTRANMIASGKKFVANSLPGYMLPFFSWNPLFHAIDQARGFTFVNYNPHVTSLWYPIWVSLALTMLGLMGEFYTRKHASVSWSARR</sequence>
<keyword evidence="1" id="KW-1133">Transmembrane helix</keyword>
<feature type="transmembrane region" description="Helical" evidence="1">
    <location>
        <begin position="247"/>
        <end position="267"/>
    </location>
</feature>
<protein>
    <recommendedName>
        <fullName evidence="3">ABC-2 type transporter domain-containing protein</fullName>
    </recommendedName>
</protein>
<feature type="transmembrane region" description="Helical" evidence="1">
    <location>
        <begin position="122"/>
        <end position="145"/>
    </location>
</feature>
<keyword evidence="1" id="KW-0812">Transmembrane</keyword>
<dbReference type="EMBL" id="LAZR01040442">
    <property type="protein sequence ID" value="KKL14481.1"/>
    <property type="molecule type" value="Genomic_DNA"/>
</dbReference>
<accession>A0A0F9D9K1</accession>
<feature type="transmembrane region" description="Helical" evidence="1">
    <location>
        <begin position="43"/>
        <end position="67"/>
    </location>
</feature>
<feature type="transmembrane region" description="Helical" evidence="1">
    <location>
        <begin position="79"/>
        <end position="102"/>
    </location>
</feature>
<name>A0A0F9D9K1_9ZZZZ</name>
<organism evidence="2">
    <name type="scientific">marine sediment metagenome</name>
    <dbReference type="NCBI Taxonomy" id="412755"/>
    <lineage>
        <taxon>unclassified sequences</taxon>
        <taxon>metagenomes</taxon>
        <taxon>ecological metagenomes</taxon>
    </lineage>
</organism>
<comment type="caution">
    <text evidence="2">The sequence shown here is derived from an EMBL/GenBank/DDBJ whole genome shotgun (WGS) entry which is preliminary data.</text>
</comment>
<proteinExistence type="predicted"/>
<evidence type="ECO:0000256" key="1">
    <source>
        <dbReference type="SAM" id="Phobius"/>
    </source>
</evidence>
<reference evidence="2" key="1">
    <citation type="journal article" date="2015" name="Nature">
        <title>Complex archaea that bridge the gap between prokaryotes and eukaryotes.</title>
        <authorList>
            <person name="Spang A."/>
            <person name="Saw J.H."/>
            <person name="Jorgensen S.L."/>
            <person name="Zaremba-Niedzwiedzka K."/>
            <person name="Martijn J."/>
            <person name="Lind A.E."/>
            <person name="van Eijk R."/>
            <person name="Schleper C."/>
            <person name="Guy L."/>
            <person name="Ettema T.J."/>
        </authorList>
    </citation>
    <scope>NUCLEOTIDE SEQUENCE</scope>
</reference>
<evidence type="ECO:0008006" key="3">
    <source>
        <dbReference type="Google" id="ProtNLM"/>
    </source>
</evidence>
<gene>
    <name evidence="2" type="ORF">LCGC14_2515230</name>
</gene>
<feature type="transmembrane region" description="Helical" evidence="1">
    <location>
        <begin position="157"/>
        <end position="180"/>
    </location>
</feature>